<gene>
    <name evidence="1" type="ORF">M440DRAFT_1403842</name>
</gene>
<accession>A0A2T4BYZ5</accession>
<organism evidence="1 2">
    <name type="scientific">Trichoderma longibrachiatum ATCC 18648</name>
    <dbReference type="NCBI Taxonomy" id="983965"/>
    <lineage>
        <taxon>Eukaryota</taxon>
        <taxon>Fungi</taxon>
        <taxon>Dikarya</taxon>
        <taxon>Ascomycota</taxon>
        <taxon>Pezizomycotina</taxon>
        <taxon>Sordariomycetes</taxon>
        <taxon>Hypocreomycetidae</taxon>
        <taxon>Hypocreales</taxon>
        <taxon>Hypocreaceae</taxon>
        <taxon>Trichoderma</taxon>
    </lineage>
</organism>
<sequence length="71" mass="7791">MLLWLQMVSGACVSPVSNLPASAWPNGLKALTSYMHRDPVRLPAYVFAADSLLPPLTPLLRFPPHPPLNKD</sequence>
<keyword evidence="2" id="KW-1185">Reference proteome</keyword>
<proteinExistence type="predicted"/>
<dbReference type="AlphaFoldDB" id="A0A2T4BYZ5"/>
<evidence type="ECO:0000313" key="2">
    <source>
        <dbReference type="Proteomes" id="UP000240760"/>
    </source>
</evidence>
<dbReference type="Proteomes" id="UP000240760">
    <property type="component" value="Unassembled WGS sequence"/>
</dbReference>
<name>A0A2T4BYZ5_TRILO</name>
<reference evidence="1 2" key="1">
    <citation type="submission" date="2016-07" db="EMBL/GenBank/DDBJ databases">
        <title>Multiple horizontal gene transfer events from other fungi enriched the ability of initially mycotrophic Trichoderma (Ascomycota) to feed on dead plant biomass.</title>
        <authorList>
            <consortium name="DOE Joint Genome Institute"/>
            <person name="Aerts A."/>
            <person name="Atanasova L."/>
            <person name="Chenthamara K."/>
            <person name="Zhang J."/>
            <person name="Grujic M."/>
            <person name="Henrissat B."/>
            <person name="Kuo A."/>
            <person name="Salamov A."/>
            <person name="Lipzen A."/>
            <person name="Labutti K."/>
            <person name="Barry K."/>
            <person name="Miao Y."/>
            <person name="Rahimi M.J."/>
            <person name="Shen Q."/>
            <person name="Grigoriev I.V."/>
            <person name="Kubicek C.P."/>
            <person name="Druzhinina I.S."/>
        </authorList>
    </citation>
    <scope>NUCLEOTIDE SEQUENCE [LARGE SCALE GENOMIC DNA]</scope>
    <source>
        <strain evidence="1 2">ATCC 18648</strain>
    </source>
</reference>
<evidence type="ECO:0000313" key="1">
    <source>
        <dbReference type="EMBL" id="PTB74475.1"/>
    </source>
</evidence>
<dbReference type="EMBL" id="KZ679136">
    <property type="protein sequence ID" value="PTB74475.1"/>
    <property type="molecule type" value="Genomic_DNA"/>
</dbReference>
<protein>
    <submittedName>
        <fullName evidence="1">Uncharacterized protein</fullName>
    </submittedName>
</protein>